<dbReference type="GO" id="GO:0016887">
    <property type="term" value="F:ATP hydrolysis activity"/>
    <property type="evidence" value="ECO:0007669"/>
    <property type="project" value="InterPro"/>
</dbReference>
<reference evidence="6 7" key="1">
    <citation type="submission" date="2016-08" db="EMBL/GenBank/DDBJ databases">
        <title>New Insights into Marine Group III Euryarchaeota, from dark to light.</title>
        <authorList>
            <person name="Haro-Moreno J.M."/>
            <person name="Rodriguez-Valera F."/>
            <person name="Lopez-Garcia P."/>
            <person name="Moreira D."/>
            <person name="Martin-Cuadrado A.B."/>
        </authorList>
    </citation>
    <scope>NUCLEOTIDE SEQUENCE [LARGE SCALE GENOMIC DNA]</scope>
    <source>
        <strain evidence="6">CG-Bathy1</strain>
    </source>
</reference>
<comment type="caution">
    <text evidence="6">The sequence shown here is derived from an EMBL/GenBank/DDBJ whole genome shotgun (WGS) entry which is preliminary data.</text>
</comment>
<dbReference type="Proteomes" id="UP000183815">
    <property type="component" value="Unassembled WGS sequence"/>
</dbReference>
<dbReference type="InterPro" id="IPR013563">
    <property type="entry name" value="Oligopep_ABC_C"/>
</dbReference>
<evidence type="ECO:0000313" key="6">
    <source>
        <dbReference type="EMBL" id="OIR15710.1"/>
    </source>
</evidence>
<evidence type="ECO:0000259" key="5">
    <source>
        <dbReference type="PROSITE" id="PS50893"/>
    </source>
</evidence>
<evidence type="ECO:0000256" key="2">
    <source>
        <dbReference type="ARBA" id="ARBA00022448"/>
    </source>
</evidence>
<dbReference type="PROSITE" id="PS50893">
    <property type="entry name" value="ABC_TRANSPORTER_2"/>
    <property type="match status" value="1"/>
</dbReference>
<dbReference type="PANTHER" id="PTHR43776">
    <property type="entry name" value="TRANSPORT ATP-BINDING PROTEIN"/>
    <property type="match status" value="1"/>
</dbReference>
<dbReference type="GO" id="GO:0005524">
    <property type="term" value="F:ATP binding"/>
    <property type="evidence" value="ECO:0007669"/>
    <property type="project" value="UniProtKB-KW"/>
</dbReference>
<dbReference type="Pfam" id="PF08352">
    <property type="entry name" value="oligo_HPY"/>
    <property type="match status" value="1"/>
</dbReference>
<dbReference type="InterPro" id="IPR003593">
    <property type="entry name" value="AAA+_ATPase"/>
</dbReference>
<dbReference type="PROSITE" id="PS00211">
    <property type="entry name" value="ABC_TRANSPORTER_1"/>
    <property type="match status" value="1"/>
</dbReference>
<keyword evidence="4" id="KW-0067">ATP-binding</keyword>
<dbReference type="PANTHER" id="PTHR43776:SF7">
    <property type="entry name" value="D,D-DIPEPTIDE TRANSPORT ATP-BINDING PROTEIN DDPF-RELATED"/>
    <property type="match status" value="1"/>
</dbReference>
<dbReference type="AlphaFoldDB" id="A0A1J5TUE4"/>
<gene>
    <name evidence="6" type="ORF">BEU04_02100</name>
</gene>
<dbReference type="GO" id="GO:0055085">
    <property type="term" value="P:transmembrane transport"/>
    <property type="evidence" value="ECO:0007669"/>
    <property type="project" value="UniProtKB-ARBA"/>
</dbReference>
<sequence length="336" mass="37167">MSIISTTSLSKHFPIKNFVGKTEALVKAVDGIDVVIPEGKTFGIVGESGCGKTTLMRTLLGLVPPTSGTVELGKEISEGLNSNRLEDLSAPELRKYRRQLGVVFQDPMGALNPRMLIKDIITEPLIIHGKKQGLRQRALELLEMVGLKPEHLYRFPHQFSGGQRQRIVIARALSLEPKILFLDEPTSALDVSVQAQILNLLNDLQERLNLTYIFISHDLSVIRYMCDRVAVMYLGKLVEEADSADIFSNPKHPYTQALVSAIPSFDPNKKTNRIVLEGDVPSPIDPPSGCTFRTRSNTAHCTHCKSEPPTFKEISPNHSVAFCQCCLDISGNHSLE</sequence>
<proteinExistence type="inferred from homology"/>
<evidence type="ECO:0000256" key="1">
    <source>
        <dbReference type="ARBA" id="ARBA00005417"/>
    </source>
</evidence>
<dbReference type="CDD" id="cd03257">
    <property type="entry name" value="ABC_NikE_OppD_transporters"/>
    <property type="match status" value="1"/>
</dbReference>
<organism evidence="6 7">
    <name type="scientific">Marine Group III euryarchaeote CG-Bathy1</name>
    <dbReference type="NCBI Taxonomy" id="1889001"/>
    <lineage>
        <taxon>Archaea</taxon>
        <taxon>Methanobacteriati</taxon>
        <taxon>Thermoplasmatota</taxon>
        <taxon>Thermoplasmata</taxon>
        <taxon>Candidatus Thermoprofundales</taxon>
    </lineage>
</organism>
<dbReference type="GO" id="GO:0015833">
    <property type="term" value="P:peptide transport"/>
    <property type="evidence" value="ECO:0007669"/>
    <property type="project" value="InterPro"/>
</dbReference>
<dbReference type="FunFam" id="3.40.50.300:FF:000016">
    <property type="entry name" value="Oligopeptide ABC transporter ATP-binding component"/>
    <property type="match status" value="1"/>
</dbReference>
<keyword evidence="3" id="KW-0547">Nucleotide-binding</keyword>
<keyword evidence="2" id="KW-0813">Transport</keyword>
<dbReference type="NCBIfam" id="TIGR01727">
    <property type="entry name" value="oligo_HPY"/>
    <property type="match status" value="1"/>
</dbReference>
<protein>
    <recommendedName>
        <fullName evidence="5">ABC transporter domain-containing protein</fullName>
    </recommendedName>
</protein>
<accession>A0A1J5TUE4</accession>
<comment type="similarity">
    <text evidence="1">Belongs to the ABC transporter superfamily.</text>
</comment>
<name>A0A1J5TUE4_9ARCH</name>
<dbReference type="InterPro" id="IPR017871">
    <property type="entry name" value="ABC_transporter-like_CS"/>
</dbReference>
<dbReference type="InterPro" id="IPR003439">
    <property type="entry name" value="ABC_transporter-like_ATP-bd"/>
</dbReference>
<dbReference type="InterPro" id="IPR050319">
    <property type="entry name" value="ABC_transp_ATP-bind"/>
</dbReference>
<dbReference type="InterPro" id="IPR027417">
    <property type="entry name" value="P-loop_NTPase"/>
</dbReference>
<dbReference type="EMBL" id="MIYU01000016">
    <property type="protein sequence ID" value="OIR15710.1"/>
    <property type="molecule type" value="Genomic_DNA"/>
</dbReference>
<evidence type="ECO:0000256" key="3">
    <source>
        <dbReference type="ARBA" id="ARBA00022741"/>
    </source>
</evidence>
<dbReference type="SMART" id="SM00382">
    <property type="entry name" value="AAA"/>
    <property type="match status" value="1"/>
</dbReference>
<feature type="domain" description="ABC transporter" evidence="5">
    <location>
        <begin position="4"/>
        <end position="259"/>
    </location>
</feature>
<dbReference type="Pfam" id="PF00005">
    <property type="entry name" value="ABC_tran"/>
    <property type="match status" value="1"/>
</dbReference>
<dbReference type="SUPFAM" id="SSF52540">
    <property type="entry name" value="P-loop containing nucleoside triphosphate hydrolases"/>
    <property type="match status" value="1"/>
</dbReference>
<dbReference type="Gene3D" id="3.40.50.300">
    <property type="entry name" value="P-loop containing nucleotide triphosphate hydrolases"/>
    <property type="match status" value="1"/>
</dbReference>
<evidence type="ECO:0000313" key="7">
    <source>
        <dbReference type="Proteomes" id="UP000183815"/>
    </source>
</evidence>
<evidence type="ECO:0000256" key="4">
    <source>
        <dbReference type="ARBA" id="ARBA00022840"/>
    </source>
</evidence>